<name>A0AAN8Q5W5_POLSC</name>
<evidence type="ECO:0000313" key="2">
    <source>
        <dbReference type="Proteomes" id="UP001372834"/>
    </source>
</evidence>
<dbReference type="AlphaFoldDB" id="A0AAN8Q5W5"/>
<dbReference type="Proteomes" id="UP001372834">
    <property type="component" value="Unassembled WGS sequence"/>
</dbReference>
<reference evidence="1 2" key="1">
    <citation type="submission" date="2023-10" db="EMBL/GenBank/DDBJ databases">
        <title>Genomes of two closely related lineages of the louse Polyplax serrata with different host specificities.</title>
        <authorList>
            <person name="Martinu J."/>
            <person name="Tarabai H."/>
            <person name="Stefka J."/>
            <person name="Hypsa V."/>
        </authorList>
    </citation>
    <scope>NUCLEOTIDE SEQUENCE [LARGE SCALE GENOMIC DNA]</scope>
    <source>
        <strain evidence="1">HR10_N</strain>
    </source>
</reference>
<protein>
    <submittedName>
        <fullName evidence="1">Uncharacterized protein</fullName>
    </submittedName>
</protein>
<evidence type="ECO:0000313" key="1">
    <source>
        <dbReference type="EMBL" id="KAK6639043.1"/>
    </source>
</evidence>
<gene>
    <name evidence="1" type="ORF">RUM43_007313</name>
</gene>
<dbReference type="EMBL" id="JAWJWE010000003">
    <property type="protein sequence ID" value="KAK6639043.1"/>
    <property type="molecule type" value="Genomic_DNA"/>
</dbReference>
<comment type="caution">
    <text evidence="1">The sequence shown here is derived from an EMBL/GenBank/DDBJ whole genome shotgun (WGS) entry which is preliminary data.</text>
</comment>
<accession>A0AAN8Q5W5</accession>
<proteinExistence type="predicted"/>
<organism evidence="1 2">
    <name type="scientific">Polyplax serrata</name>
    <name type="common">Common mouse louse</name>
    <dbReference type="NCBI Taxonomy" id="468196"/>
    <lineage>
        <taxon>Eukaryota</taxon>
        <taxon>Metazoa</taxon>
        <taxon>Ecdysozoa</taxon>
        <taxon>Arthropoda</taxon>
        <taxon>Hexapoda</taxon>
        <taxon>Insecta</taxon>
        <taxon>Pterygota</taxon>
        <taxon>Neoptera</taxon>
        <taxon>Paraneoptera</taxon>
        <taxon>Psocodea</taxon>
        <taxon>Troctomorpha</taxon>
        <taxon>Phthiraptera</taxon>
        <taxon>Anoplura</taxon>
        <taxon>Polyplacidae</taxon>
        <taxon>Polyplax</taxon>
    </lineage>
</organism>
<sequence>MVDDCVGTICDETGIKLSEEEGEERETKAGAMVARALVARATVPMGRRAERVRKKQKDS</sequence>